<feature type="transmembrane region" description="Helical" evidence="2">
    <location>
        <begin position="202"/>
        <end position="229"/>
    </location>
</feature>
<dbReference type="Proteomes" id="UP000480548">
    <property type="component" value="Unassembled WGS sequence"/>
</dbReference>
<dbReference type="AlphaFoldDB" id="A0A7C8JRT3"/>
<gene>
    <name evidence="3" type="ORF">TWF102_004264</name>
    <name evidence="4" type="ORF">TWF703_001345</name>
</gene>
<feature type="compositionally biased region" description="Basic and acidic residues" evidence="1">
    <location>
        <begin position="285"/>
        <end position="296"/>
    </location>
</feature>
<evidence type="ECO:0008006" key="7">
    <source>
        <dbReference type="Google" id="ProtNLM"/>
    </source>
</evidence>
<evidence type="ECO:0000256" key="1">
    <source>
        <dbReference type="SAM" id="MobiDB-lite"/>
    </source>
</evidence>
<dbReference type="Proteomes" id="UP000475325">
    <property type="component" value="Unassembled WGS sequence"/>
</dbReference>
<sequence>MTIADFNERHGGDTDNHISVLALYAGLILTVTFSALFILKNYVLEPLLPRLYKHHHARLSDVTKRSFLNQHVAVGMRLVILSLGGYPFFAIVFGSSLLSTPVTKNGTVKMGDLLVVSSQLLVGMYIFELIYRVRISVVSALHHLGTILVAQCSVAISVYGHKDARNEFILCCVWGAFDVIVEFLPSLAIIRYRTALESHSHLYYLFKFTMIWTFIGTVLESVIAMYLFGILWDRWELSFKLATPILHVAFSAAQLHGSNIFRKMMLREKKRMRDAGQGVCGGTLEKNESKESKDGAHGSLTPSVVGSVV</sequence>
<proteinExistence type="predicted"/>
<feature type="transmembrane region" description="Helical" evidence="2">
    <location>
        <begin position="113"/>
        <end position="131"/>
    </location>
</feature>
<comment type="caution">
    <text evidence="4">The sequence shown here is derived from an EMBL/GenBank/DDBJ whole genome shotgun (WGS) entry which is preliminary data.</text>
</comment>
<evidence type="ECO:0000313" key="3">
    <source>
        <dbReference type="EMBL" id="KAF3112872.1"/>
    </source>
</evidence>
<feature type="transmembrane region" description="Helical" evidence="2">
    <location>
        <begin position="20"/>
        <end position="43"/>
    </location>
</feature>
<evidence type="ECO:0000313" key="4">
    <source>
        <dbReference type="EMBL" id="KAF3142122.1"/>
    </source>
</evidence>
<accession>A0A7C8JRT3</accession>
<evidence type="ECO:0000256" key="2">
    <source>
        <dbReference type="SAM" id="Phobius"/>
    </source>
</evidence>
<keyword evidence="2" id="KW-1133">Transmembrane helix</keyword>
<organism evidence="4 6">
    <name type="scientific">Orbilia oligospora</name>
    <name type="common">Nematode-trapping fungus</name>
    <name type="synonym">Arthrobotrys oligospora</name>
    <dbReference type="NCBI Taxonomy" id="2813651"/>
    <lineage>
        <taxon>Eukaryota</taxon>
        <taxon>Fungi</taxon>
        <taxon>Dikarya</taxon>
        <taxon>Ascomycota</taxon>
        <taxon>Pezizomycotina</taxon>
        <taxon>Orbiliomycetes</taxon>
        <taxon>Orbiliales</taxon>
        <taxon>Orbiliaceae</taxon>
        <taxon>Orbilia</taxon>
    </lineage>
</organism>
<feature type="region of interest" description="Disordered" evidence="1">
    <location>
        <begin position="273"/>
        <end position="309"/>
    </location>
</feature>
<feature type="compositionally biased region" description="Polar residues" evidence="1">
    <location>
        <begin position="300"/>
        <end position="309"/>
    </location>
</feature>
<reference evidence="5 6" key="1">
    <citation type="submission" date="2019-06" db="EMBL/GenBank/DDBJ databases">
        <authorList>
            <person name="Palmer J.M."/>
        </authorList>
    </citation>
    <scope>NUCLEOTIDE SEQUENCE [LARGE SCALE GENOMIC DNA]</scope>
    <source>
        <strain evidence="3 5">TWF102</strain>
        <strain evidence="4 6">TWF703</strain>
    </source>
</reference>
<name>A0A7C8JRT3_ORBOL</name>
<evidence type="ECO:0000313" key="5">
    <source>
        <dbReference type="Proteomes" id="UP000475325"/>
    </source>
</evidence>
<dbReference type="EMBL" id="WIQW01000002">
    <property type="protein sequence ID" value="KAF3112872.1"/>
    <property type="molecule type" value="Genomic_DNA"/>
</dbReference>
<protein>
    <recommendedName>
        <fullName evidence="7">TLC domain-containing protein</fullName>
    </recommendedName>
</protein>
<feature type="transmembrane region" description="Helical" evidence="2">
    <location>
        <begin position="167"/>
        <end position="190"/>
    </location>
</feature>
<dbReference type="EMBL" id="WIQZ01000012">
    <property type="protein sequence ID" value="KAF3142122.1"/>
    <property type="molecule type" value="Genomic_DNA"/>
</dbReference>
<keyword evidence="2" id="KW-0812">Transmembrane</keyword>
<feature type="transmembrane region" description="Helical" evidence="2">
    <location>
        <begin position="143"/>
        <end position="161"/>
    </location>
</feature>
<evidence type="ECO:0000313" key="6">
    <source>
        <dbReference type="Proteomes" id="UP000480548"/>
    </source>
</evidence>
<keyword evidence="2" id="KW-0472">Membrane</keyword>
<feature type="transmembrane region" description="Helical" evidence="2">
    <location>
        <begin position="74"/>
        <end position="93"/>
    </location>
</feature>